<reference evidence="1" key="1">
    <citation type="submission" date="2019-11" db="UniProtKB">
        <authorList>
            <consortium name="WormBaseParasite"/>
        </authorList>
    </citation>
    <scope>IDENTIFICATION</scope>
</reference>
<protein>
    <submittedName>
        <fullName evidence="1">Uncharacterized protein</fullName>
    </submittedName>
</protein>
<dbReference type="AlphaFoldDB" id="A0A5K3F5J7"/>
<sequence>MINKVPCLNSTTIFKMLYLLFCKLKKVVPVTTAKLHPIGANCHLQRYLKATNSE</sequence>
<dbReference type="WBParaSite" id="MCU_005699-RA">
    <property type="protein sequence ID" value="MCU_005699-RA"/>
    <property type="gene ID" value="MCU_005699"/>
</dbReference>
<name>A0A5K3F5J7_MESCO</name>
<evidence type="ECO:0000313" key="1">
    <source>
        <dbReference type="WBParaSite" id="MCU_005699-RA"/>
    </source>
</evidence>
<accession>A0A5K3F5J7</accession>
<proteinExistence type="predicted"/>
<organism evidence="1">
    <name type="scientific">Mesocestoides corti</name>
    <name type="common">Flatworm</name>
    <dbReference type="NCBI Taxonomy" id="53468"/>
    <lineage>
        <taxon>Eukaryota</taxon>
        <taxon>Metazoa</taxon>
        <taxon>Spiralia</taxon>
        <taxon>Lophotrochozoa</taxon>
        <taxon>Platyhelminthes</taxon>
        <taxon>Cestoda</taxon>
        <taxon>Eucestoda</taxon>
        <taxon>Cyclophyllidea</taxon>
        <taxon>Mesocestoididae</taxon>
        <taxon>Mesocestoides</taxon>
    </lineage>
</organism>